<evidence type="ECO:0000313" key="3">
    <source>
        <dbReference type="EMBL" id="KAA1425830.1"/>
    </source>
</evidence>
<keyword evidence="4" id="KW-1185">Reference proteome</keyword>
<feature type="coiled-coil region" evidence="1">
    <location>
        <begin position="44"/>
        <end position="190"/>
    </location>
</feature>
<evidence type="ECO:0000256" key="2">
    <source>
        <dbReference type="SAM" id="MobiDB-lite"/>
    </source>
</evidence>
<proteinExistence type="predicted"/>
<dbReference type="RefSeq" id="WP_149751457.1">
    <property type="nucleotide sequence ID" value="NZ_VUJW01000010.1"/>
</dbReference>
<reference evidence="3 4" key="1">
    <citation type="submission" date="2019-09" db="EMBL/GenBank/DDBJ databases">
        <title>Nocardioides panacisoli sp. nov., isolated from the soil of a ginseng field.</title>
        <authorList>
            <person name="Cho C."/>
        </authorList>
    </citation>
    <scope>NUCLEOTIDE SEQUENCE [LARGE SCALE GENOMIC DNA]</scope>
    <source>
        <strain evidence="3 4">BN140041</strain>
    </source>
</reference>
<dbReference type="AlphaFoldDB" id="A0A5B1M248"/>
<dbReference type="EMBL" id="VUJW01000010">
    <property type="protein sequence ID" value="KAA1425830.1"/>
    <property type="molecule type" value="Genomic_DNA"/>
</dbReference>
<accession>A0A5B1M248</accession>
<sequence length="254" mass="27493">MTDSPLNPTPGVVPIVPDPPATDAASIEDLRAALVLQQEADALVAEALETKRSALERAETLVREAEHAAARAEEEAATAAAQRIATAREEADRLLLEAQDQAARITREAHAEVAALRHDAADLRSSAKETVEAAERELERVRSGEAERERQLLATRAEAVRMIEALERVAVTLDDELERVRAEVASARRNLAQLPGDVDTSSVVSPSVVLQWPHQVPAQVADPASTDPDEAMRGSKHRRGDAGSRRGLLRKTRT</sequence>
<evidence type="ECO:0000313" key="4">
    <source>
        <dbReference type="Proteomes" id="UP000324351"/>
    </source>
</evidence>
<feature type="region of interest" description="Disordered" evidence="2">
    <location>
        <begin position="214"/>
        <end position="254"/>
    </location>
</feature>
<reference evidence="3 4" key="2">
    <citation type="submission" date="2019-09" db="EMBL/GenBank/DDBJ databases">
        <authorList>
            <person name="Jin C."/>
        </authorList>
    </citation>
    <scope>NUCLEOTIDE SEQUENCE [LARGE SCALE GENOMIC DNA]</scope>
    <source>
        <strain evidence="3 4">BN140041</strain>
    </source>
</reference>
<keyword evidence="1" id="KW-0175">Coiled coil</keyword>
<gene>
    <name evidence="3" type="ORF">F0U47_15890</name>
</gene>
<comment type="caution">
    <text evidence="3">The sequence shown here is derived from an EMBL/GenBank/DDBJ whole genome shotgun (WGS) entry which is preliminary data.</text>
</comment>
<protein>
    <submittedName>
        <fullName evidence="3">Uncharacterized protein</fullName>
    </submittedName>
</protein>
<name>A0A5B1M248_9ACTN</name>
<dbReference type="Proteomes" id="UP000324351">
    <property type="component" value="Unassembled WGS sequence"/>
</dbReference>
<organism evidence="3 4">
    <name type="scientific">Nocardioides antri</name>
    <dbReference type="NCBI Taxonomy" id="2607659"/>
    <lineage>
        <taxon>Bacteria</taxon>
        <taxon>Bacillati</taxon>
        <taxon>Actinomycetota</taxon>
        <taxon>Actinomycetes</taxon>
        <taxon>Propionibacteriales</taxon>
        <taxon>Nocardioidaceae</taxon>
        <taxon>Nocardioides</taxon>
    </lineage>
</organism>
<evidence type="ECO:0000256" key="1">
    <source>
        <dbReference type="SAM" id="Coils"/>
    </source>
</evidence>